<proteinExistence type="predicted"/>
<feature type="compositionally biased region" description="Basic and acidic residues" evidence="14">
    <location>
        <begin position="286"/>
        <end position="295"/>
    </location>
</feature>
<evidence type="ECO:0000256" key="6">
    <source>
        <dbReference type="ARBA" id="ARBA00023015"/>
    </source>
</evidence>
<dbReference type="PANTHER" id="PTHR46510:SF1">
    <property type="entry name" value="BROMODOMAIN ADJACENT TO ZINC FINGER DOMAIN PROTEIN 1A"/>
    <property type="match status" value="1"/>
</dbReference>
<evidence type="ECO:0000256" key="11">
    <source>
        <dbReference type="ARBA" id="ARBA00068253"/>
    </source>
</evidence>
<evidence type="ECO:0000259" key="16">
    <source>
        <dbReference type="PROSITE" id="PS50827"/>
    </source>
</evidence>
<dbReference type="CDD" id="cd15627">
    <property type="entry name" value="PHD_BAZ1A"/>
    <property type="match status" value="1"/>
</dbReference>
<dbReference type="SMART" id="SM00249">
    <property type="entry name" value="PHD"/>
    <property type="match status" value="1"/>
</dbReference>
<dbReference type="GO" id="GO:0045740">
    <property type="term" value="P:positive regulation of DNA replication"/>
    <property type="evidence" value="ECO:0007669"/>
    <property type="project" value="TreeGrafter"/>
</dbReference>
<keyword evidence="2" id="KW-0597">Phosphoprotein</keyword>
<feature type="region of interest" description="Disordered" evidence="14">
    <location>
        <begin position="275"/>
        <end position="405"/>
    </location>
</feature>
<feature type="region of interest" description="Disordered" evidence="14">
    <location>
        <begin position="1269"/>
        <end position="1291"/>
    </location>
</feature>
<evidence type="ECO:0000256" key="3">
    <source>
        <dbReference type="ARBA" id="ARBA00022723"/>
    </source>
</evidence>
<feature type="region of interest" description="Disordered" evidence="14">
    <location>
        <begin position="709"/>
        <end position="797"/>
    </location>
</feature>
<dbReference type="Pfam" id="PF15612">
    <property type="entry name" value="WHIM1"/>
    <property type="match status" value="1"/>
</dbReference>
<evidence type="ECO:0000256" key="10">
    <source>
        <dbReference type="ARBA" id="ARBA00023242"/>
    </source>
</evidence>
<feature type="domain" description="DDT" evidence="16">
    <location>
        <begin position="447"/>
        <end position="512"/>
    </location>
</feature>
<dbReference type="PROSITE" id="PS01359">
    <property type="entry name" value="ZF_PHD_1"/>
    <property type="match status" value="1"/>
</dbReference>
<keyword evidence="19" id="KW-1185">Reference proteome</keyword>
<evidence type="ECO:0000256" key="1">
    <source>
        <dbReference type="ARBA" id="ARBA00004123"/>
    </source>
</evidence>
<keyword evidence="10 13" id="KW-0539">Nucleus</keyword>
<dbReference type="PROSITE" id="PS50827">
    <property type="entry name" value="DDT"/>
    <property type="match status" value="1"/>
</dbReference>
<dbReference type="InterPro" id="IPR047171">
    <property type="entry name" value="BAZ1A"/>
</dbReference>
<dbReference type="PROSITE" id="PS51136">
    <property type="entry name" value="WAC"/>
    <property type="match status" value="1"/>
</dbReference>
<feature type="domain" description="WAC" evidence="17">
    <location>
        <begin position="22"/>
        <end position="129"/>
    </location>
</feature>
<reference evidence="18 19" key="1">
    <citation type="journal article" date="2017" name="PLoS Biol.">
        <title>The sea cucumber genome provides insights into morphological evolution and visceral regeneration.</title>
        <authorList>
            <person name="Zhang X."/>
            <person name="Sun L."/>
            <person name="Yuan J."/>
            <person name="Sun Y."/>
            <person name="Gao Y."/>
            <person name="Zhang L."/>
            <person name="Li S."/>
            <person name="Dai H."/>
            <person name="Hamel J.F."/>
            <person name="Liu C."/>
            <person name="Yu Y."/>
            <person name="Liu S."/>
            <person name="Lin W."/>
            <person name="Guo K."/>
            <person name="Jin S."/>
            <person name="Xu P."/>
            <person name="Storey K.B."/>
            <person name="Huan P."/>
            <person name="Zhang T."/>
            <person name="Zhou Y."/>
            <person name="Zhang J."/>
            <person name="Lin C."/>
            <person name="Li X."/>
            <person name="Xing L."/>
            <person name="Huo D."/>
            <person name="Sun M."/>
            <person name="Wang L."/>
            <person name="Mercier A."/>
            <person name="Li F."/>
            <person name="Yang H."/>
            <person name="Xiang J."/>
        </authorList>
    </citation>
    <scope>NUCLEOTIDE SEQUENCE [LARGE SCALE GENOMIC DNA]</scope>
    <source>
        <strain evidence="18">Shaxun</strain>
        <tissue evidence="18">Muscle</tissue>
    </source>
</reference>
<accession>A0A2G8LMK5</accession>
<evidence type="ECO:0000256" key="13">
    <source>
        <dbReference type="PROSITE-ProRule" id="PRU00475"/>
    </source>
</evidence>
<protein>
    <recommendedName>
        <fullName evidence="11">Bromodomain adjacent to zinc finger domain protein 1A</fullName>
    </recommendedName>
</protein>
<evidence type="ECO:0000256" key="4">
    <source>
        <dbReference type="ARBA" id="ARBA00022771"/>
    </source>
</evidence>
<feature type="compositionally biased region" description="Basic and acidic residues" evidence="14">
    <location>
        <begin position="709"/>
        <end position="726"/>
    </location>
</feature>
<evidence type="ECO:0000313" key="19">
    <source>
        <dbReference type="Proteomes" id="UP000230750"/>
    </source>
</evidence>
<comment type="subcellular location">
    <subcellularLocation>
        <location evidence="1 13">Nucleus</location>
    </subcellularLocation>
</comment>
<dbReference type="SMART" id="SM00571">
    <property type="entry name" value="DDT"/>
    <property type="match status" value="1"/>
</dbReference>
<feature type="region of interest" description="Disordered" evidence="14">
    <location>
        <begin position="860"/>
        <end position="1015"/>
    </location>
</feature>
<dbReference type="InterPro" id="IPR019787">
    <property type="entry name" value="Znf_PHD-finger"/>
</dbReference>
<feature type="compositionally biased region" description="Acidic residues" evidence="14">
    <location>
        <begin position="860"/>
        <end position="874"/>
    </location>
</feature>
<dbReference type="OrthoDB" id="332390at2759"/>
<feature type="region of interest" description="Disordered" evidence="14">
    <location>
        <begin position="1389"/>
        <end position="1444"/>
    </location>
</feature>
<feature type="compositionally biased region" description="Polar residues" evidence="14">
    <location>
        <begin position="1216"/>
        <end position="1229"/>
    </location>
</feature>
<feature type="compositionally biased region" description="Acidic residues" evidence="14">
    <location>
        <begin position="1401"/>
        <end position="1444"/>
    </location>
</feature>
<dbReference type="PROSITE" id="PS50016">
    <property type="entry name" value="ZF_PHD_2"/>
    <property type="match status" value="1"/>
</dbReference>
<evidence type="ECO:0000256" key="2">
    <source>
        <dbReference type="ARBA" id="ARBA00022553"/>
    </source>
</evidence>
<evidence type="ECO:0000256" key="12">
    <source>
        <dbReference type="PROSITE-ProRule" id="PRU00146"/>
    </source>
</evidence>
<dbReference type="InterPro" id="IPR013083">
    <property type="entry name" value="Znf_RING/FYVE/PHD"/>
</dbReference>
<name>A0A2G8LMK5_STIJA</name>
<dbReference type="SUPFAM" id="SSF57903">
    <property type="entry name" value="FYVE/PHD zinc finger"/>
    <property type="match status" value="1"/>
</dbReference>
<dbReference type="GO" id="GO:0008623">
    <property type="term" value="C:CHRAC"/>
    <property type="evidence" value="ECO:0007669"/>
    <property type="project" value="TreeGrafter"/>
</dbReference>
<dbReference type="EMBL" id="MRZV01000031">
    <property type="protein sequence ID" value="PIK61464.1"/>
    <property type="molecule type" value="Genomic_DNA"/>
</dbReference>
<dbReference type="InterPro" id="IPR028941">
    <property type="entry name" value="WHIM2_dom"/>
</dbReference>
<dbReference type="GO" id="GO:0000228">
    <property type="term" value="C:nuclear chromosome"/>
    <property type="evidence" value="ECO:0007669"/>
    <property type="project" value="TreeGrafter"/>
</dbReference>
<feature type="compositionally biased region" description="Basic and acidic residues" evidence="14">
    <location>
        <begin position="329"/>
        <end position="405"/>
    </location>
</feature>
<keyword evidence="3" id="KW-0479">Metal-binding</keyword>
<keyword evidence="9" id="KW-0804">Transcription</keyword>
<dbReference type="Pfam" id="PF02791">
    <property type="entry name" value="DDT"/>
    <property type="match status" value="1"/>
</dbReference>
<gene>
    <name evidence="18" type="ORF">BSL78_01589</name>
</gene>
<evidence type="ECO:0000256" key="7">
    <source>
        <dbReference type="ARBA" id="ARBA00023054"/>
    </source>
</evidence>
<feature type="domain" description="PHD-type" evidence="15">
    <location>
        <begin position="1335"/>
        <end position="1385"/>
    </location>
</feature>
<evidence type="ECO:0000256" key="8">
    <source>
        <dbReference type="ARBA" id="ARBA00023117"/>
    </source>
</evidence>
<feature type="compositionally biased region" description="Polar residues" evidence="14">
    <location>
        <begin position="909"/>
        <end position="928"/>
    </location>
</feature>
<dbReference type="PANTHER" id="PTHR46510">
    <property type="entry name" value="BROMODOMAIN ADJACENT TO ZINC FINGER DOMAIN PROTEIN 1A"/>
    <property type="match status" value="1"/>
</dbReference>
<dbReference type="Proteomes" id="UP000230750">
    <property type="component" value="Unassembled WGS sequence"/>
</dbReference>
<dbReference type="InterPro" id="IPR001965">
    <property type="entry name" value="Znf_PHD"/>
</dbReference>
<feature type="compositionally biased region" description="Basic residues" evidence="14">
    <location>
        <begin position="308"/>
        <end position="326"/>
    </location>
</feature>
<dbReference type="GO" id="GO:0008270">
    <property type="term" value="F:zinc ion binding"/>
    <property type="evidence" value="ECO:0007669"/>
    <property type="project" value="UniProtKB-KW"/>
</dbReference>
<dbReference type="GO" id="GO:0031445">
    <property type="term" value="P:regulation of heterochromatin formation"/>
    <property type="evidence" value="ECO:0007669"/>
    <property type="project" value="TreeGrafter"/>
</dbReference>
<feature type="compositionally biased region" description="Basic and acidic residues" evidence="14">
    <location>
        <begin position="765"/>
        <end position="797"/>
    </location>
</feature>
<dbReference type="GO" id="GO:0006355">
    <property type="term" value="P:regulation of DNA-templated transcription"/>
    <property type="evidence" value="ECO:0007669"/>
    <property type="project" value="TreeGrafter"/>
</dbReference>
<dbReference type="Pfam" id="PF15613">
    <property type="entry name" value="WSD"/>
    <property type="match status" value="1"/>
</dbReference>
<dbReference type="Pfam" id="PF00628">
    <property type="entry name" value="PHD"/>
    <property type="match status" value="1"/>
</dbReference>
<feature type="compositionally biased region" description="Basic and acidic residues" evidence="14">
    <location>
        <begin position="945"/>
        <end position="990"/>
    </location>
</feature>
<evidence type="ECO:0000256" key="9">
    <source>
        <dbReference type="ARBA" id="ARBA00023163"/>
    </source>
</evidence>
<dbReference type="InterPro" id="IPR013136">
    <property type="entry name" value="WSTF_Acf1_Cbp146"/>
</dbReference>
<keyword evidence="5" id="KW-0862">Zinc</keyword>
<keyword evidence="6" id="KW-0805">Transcription regulation</keyword>
<dbReference type="FunFam" id="3.30.40.10:FF:000300">
    <property type="entry name" value="Bromodomain adjacent to zinc finger domain protein 1A"/>
    <property type="match status" value="1"/>
</dbReference>
<keyword evidence="8" id="KW-0103">Bromodomain</keyword>
<comment type="caution">
    <text evidence="18">The sequence shown here is derived from an EMBL/GenBank/DDBJ whole genome shotgun (WGS) entry which is preliminary data.</text>
</comment>
<keyword evidence="4 12" id="KW-0863">Zinc-finger</keyword>
<dbReference type="GO" id="GO:0003677">
    <property type="term" value="F:DNA binding"/>
    <property type="evidence" value="ECO:0007669"/>
    <property type="project" value="TreeGrafter"/>
</dbReference>
<evidence type="ECO:0000259" key="17">
    <source>
        <dbReference type="PROSITE" id="PS51136"/>
    </source>
</evidence>
<dbReference type="GO" id="GO:0006338">
    <property type="term" value="P:chromatin remodeling"/>
    <property type="evidence" value="ECO:0007669"/>
    <property type="project" value="InterPro"/>
</dbReference>
<evidence type="ECO:0000313" key="18">
    <source>
        <dbReference type="EMBL" id="PIK61464.1"/>
    </source>
</evidence>
<dbReference type="InterPro" id="IPR019786">
    <property type="entry name" value="Zinc_finger_PHD-type_CS"/>
</dbReference>
<dbReference type="InterPro" id="IPR028942">
    <property type="entry name" value="WHIM1_dom"/>
</dbReference>
<keyword evidence="7" id="KW-0175">Coiled coil</keyword>
<dbReference type="SMR" id="A0A2G8LMK5"/>
<feature type="compositionally biased region" description="Basic and acidic residues" evidence="14">
    <location>
        <begin position="884"/>
        <end position="893"/>
    </location>
</feature>
<feature type="non-terminal residue" evidence="18">
    <location>
        <position position="1444"/>
    </location>
</feature>
<evidence type="ECO:0000256" key="5">
    <source>
        <dbReference type="ARBA" id="ARBA00022833"/>
    </source>
</evidence>
<dbReference type="STRING" id="307972.A0A2G8LMK5"/>
<dbReference type="InterPro" id="IPR011011">
    <property type="entry name" value="Znf_FYVE_PHD"/>
</dbReference>
<dbReference type="Gene3D" id="3.30.40.10">
    <property type="entry name" value="Zinc/RING finger domain, C3HC4 (zinc finger)"/>
    <property type="match status" value="1"/>
</dbReference>
<dbReference type="Pfam" id="PF10537">
    <property type="entry name" value="WAC_Acf1_DNA_bd"/>
    <property type="match status" value="1"/>
</dbReference>
<feature type="region of interest" description="Disordered" evidence="14">
    <location>
        <begin position="1208"/>
        <end position="1229"/>
    </location>
</feature>
<evidence type="ECO:0000259" key="15">
    <source>
        <dbReference type="PROSITE" id="PS50016"/>
    </source>
</evidence>
<evidence type="ECO:0000256" key="14">
    <source>
        <dbReference type="SAM" id="MobiDB-lite"/>
    </source>
</evidence>
<organism evidence="18 19">
    <name type="scientific">Stichopus japonicus</name>
    <name type="common">Sea cucumber</name>
    <dbReference type="NCBI Taxonomy" id="307972"/>
    <lineage>
        <taxon>Eukaryota</taxon>
        <taxon>Metazoa</taxon>
        <taxon>Echinodermata</taxon>
        <taxon>Eleutherozoa</taxon>
        <taxon>Echinozoa</taxon>
        <taxon>Holothuroidea</taxon>
        <taxon>Aspidochirotacea</taxon>
        <taxon>Aspidochirotida</taxon>
        <taxon>Stichopodidae</taxon>
        <taxon>Apostichopus</taxon>
    </lineage>
</organism>
<dbReference type="InterPro" id="IPR018501">
    <property type="entry name" value="DDT_dom"/>
</dbReference>
<sequence length="1444" mass="165759">MPLLKRREFKPLKPPDDLDPDEEVFVCRLTNEVFRKYDDFFKRTILCNSLVWSCSLTSRPGLTYQEALESEDRARKLLASFPVYLEAPILFLVTLTRRGRLADICDDVFVFARDRYFIGEIVDVSYRGNRETCRVERVIPPGDYGKQLLAEESPPSTTKSESNEVMIVGENGEVTEVVIVQEEKAVAKTPKMWKPKTLQPSGYKYEVLSLQGSGRYKVSADKVSRKKGLYTRDKNKLYLKKHCQIIDMQWNVKPEVANKYNIKNKKFSDFFAGPIPNFASTPSKRNRSDGGKKFEDEDDLPLTEVKKKEAKLKKKEKSKEKTKKGKTQSPDDKAKKVRLTPEEREAMKQKLRDMRLQEKQRRIEEKVKERDIVRQKKQEEKAAKKEEVRRAAEEDKEKRKKEREHLRMEKQKLEEYLKEWNKPREDLECDDLKDLPKPNPVKCKIPQKLFGDALMLMEFLFSFGDQLSVQEEFPEGITLETIEEALFSHQVDGALYDLLKLLLSSIFHLQDEEEEDEKVDLKEHAGDTSLGDLAEILNEDDPTYAALSKAASSALIWSQIHQGTPLRNLPLESTTISEVLRLHLLASGAETSAMDARWRYQQRGAYTFHDDPGLELRLKEPAILKALTNGNVYDLNADSRMMIINTLCNQILSYVTIRDIIEESWDQWQVTKKEWKEICRLEKLREKEEVTIKYKRKLEERARTQFKVMEEHRKAQEKAEEEKKTAEMQGGEGDGDLPDLNGDLKDESPGGSRNTAKPPELMLEELGKELSPEEKEKRRVKEEAESAAKKEEFLQKKEEHEKNLTEFSTRYSVTPVGQDRIFRRYWIFQAVPGVFVEFDKELMDGMDSLVLMKETAAETGQEDVANDATDDVKDDQDSSGVSEDSNKENKGEVEVNGDPSQKDVKDGVLSNQETEENNLNSNKMQTEQEVVDVKQEEAVETMEVSVDKEENSFKEEEAETKEESREDDQGNVKEELMNGKVEHEDAKGMSDGDEDMKETPQSPVKQENLPASEEDATNQDIVPWAYYHKSEELDALLASLNSRGFRERALKLHLSQQKGKIAQNFEAFPENYLAGIRVDGDGVPWSAQKAPSTPRQVVIKMTSGKKGLVSNQADGDETLELLLREAILDLEDRVWQGGLGIIKVKDRVSWIAAIEQGSYDRQCNEISWGPLWARSLMDDSDFLDMSISEPSLLEHSKKSAALKVKDRISELKRSETPTGSPSSTRCSTPTVTDNVVRDMACALLQICQGLHDKYLIKPLGIHEEVKRSGPRAKKIVEKEEEEADKEKDEADEKKQKKTCRECWEESLMASSSLSQVFLHLSTLEQSILWSKSILNARCRICRRKGDAEAMLLCDYCDRGHHMYCLKPPLKNVPKGDWFCKDCTPKAVKRAPRKTRRKTFDEEAEEKVEEEEENEEEDDDDSDSDDSSEEEEDEEDDEGEEEEEE</sequence>